<organism evidence="3 4">
    <name type="scientific">Linum tenue</name>
    <dbReference type="NCBI Taxonomy" id="586396"/>
    <lineage>
        <taxon>Eukaryota</taxon>
        <taxon>Viridiplantae</taxon>
        <taxon>Streptophyta</taxon>
        <taxon>Embryophyta</taxon>
        <taxon>Tracheophyta</taxon>
        <taxon>Spermatophyta</taxon>
        <taxon>Magnoliopsida</taxon>
        <taxon>eudicotyledons</taxon>
        <taxon>Gunneridae</taxon>
        <taxon>Pentapetalae</taxon>
        <taxon>rosids</taxon>
        <taxon>fabids</taxon>
        <taxon>Malpighiales</taxon>
        <taxon>Linaceae</taxon>
        <taxon>Linum</taxon>
    </lineage>
</organism>
<dbReference type="AlphaFoldDB" id="A0AAV0MBU8"/>
<accession>A0AAV0MBU8</accession>
<dbReference type="PANTHER" id="PTHR34121:SF1">
    <property type="entry name" value="FILAMIN-A-INTERACTING PROTEIN 1"/>
    <property type="match status" value="1"/>
</dbReference>
<evidence type="ECO:0000256" key="1">
    <source>
        <dbReference type="SAM" id="Coils"/>
    </source>
</evidence>
<evidence type="ECO:0000256" key="2">
    <source>
        <dbReference type="SAM" id="MobiDB-lite"/>
    </source>
</evidence>
<protein>
    <submittedName>
        <fullName evidence="3">Uncharacterized protein</fullName>
    </submittedName>
</protein>
<evidence type="ECO:0000313" key="3">
    <source>
        <dbReference type="EMBL" id="CAI0442978.1"/>
    </source>
</evidence>
<feature type="region of interest" description="Disordered" evidence="2">
    <location>
        <begin position="553"/>
        <end position="572"/>
    </location>
</feature>
<feature type="coiled-coil region" evidence="1">
    <location>
        <begin position="348"/>
        <end position="417"/>
    </location>
</feature>
<gene>
    <name evidence="3" type="ORF">LITE_LOCUS27467</name>
</gene>
<comment type="caution">
    <text evidence="3">The sequence shown here is derived from an EMBL/GenBank/DDBJ whole genome shotgun (WGS) entry which is preliminary data.</text>
</comment>
<keyword evidence="1" id="KW-0175">Coiled coil</keyword>
<sequence>MSWLKSAVSKAVEVGNKNNLTRAVKNYADTVVHQAGQAVAGGAKILQDRIATRNFKSAKQTIKRLEEAAVSCRGQERALLMRRWLAVLKEAEKSAAGSSEDNKLKSLEQYLLPDDAREGPRKVNTILYYDADVGGEPLPFRDIFLQSQALEGITLSMILHSPNEDEIALLLELFGLCLTGGKEVHIAILSSIQDLATVFTKYKEEVLVKREELLQFVQGAITGLKINAEMVRIDAEAVDLKNKLDGITVQGKPTNETEDKQSDSATNEAIEALKEALAQIRTCSRLEGLLLRKKSLTFGDTPEIHAHKIDKLKVLTESLASSVTKSEKRIVDQRSQKEEALKVRISKADEANEKEKEIGAEITVLEKERDELEAQLKKVNISLSAANARLNNAREERDQFEEANNQIIEHLKAKEDELTGSIAACKVESDVLGTWVNFLEDTWVLQRSYVETIEKQAADELEKHEEYFTNLAVNLLSDYKNELEPSIGRIGTYVENLKKLSPGSEVAASADNQDSQVISPRRHLEEEYMDYEAKIVTTFSVVDNMREQFYAQKGASSRSDFQSPSHNGKHDERVKELFDEIEKLRQEFDAIDRPILEVEVPSSKQEATSEEKSSEVASTPTAEPLKAEPSSPKPPAELPKKPATSGSESGKTLDAEAELAKLESEFGKVDPTDYSAEEVGEWEFDELERELRAGYKGGK</sequence>
<dbReference type="Proteomes" id="UP001154282">
    <property type="component" value="Unassembled WGS sequence"/>
</dbReference>
<feature type="compositionally biased region" description="Polar residues" evidence="2">
    <location>
        <begin position="554"/>
        <end position="566"/>
    </location>
</feature>
<proteinExistence type="predicted"/>
<feature type="compositionally biased region" description="Basic and acidic residues" evidence="2">
    <location>
        <begin position="651"/>
        <end position="671"/>
    </location>
</feature>
<feature type="region of interest" description="Disordered" evidence="2">
    <location>
        <begin position="599"/>
        <end position="683"/>
    </location>
</feature>
<name>A0AAV0MBU8_9ROSI</name>
<keyword evidence="4" id="KW-1185">Reference proteome</keyword>
<dbReference type="EMBL" id="CAMGYJ010000007">
    <property type="protein sequence ID" value="CAI0442978.1"/>
    <property type="molecule type" value="Genomic_DNA"/>
</dbReference>
<reference evidence="3" key="1">
    <citation type="submission" date="2022-08" db="EMBL/GenBank/DDBJ databases">
        <authorList>
            <person name="Gutierrez-Valencia J."/>
        </authorList>
    </citation>
    <scope>NUCLEOTIDE SEQUENCE</scope>
</reference>
<dbReference type="PANTHER" id="PTHR34121">
    <property type="entry name" value="MYOSIN-11"/>
    <property type="match status" value="1"/>
</dbReference>
<evidence type="ECO:0000313" key="4">
    <source>
        <dbReference type="Proteomes" id="UP001154282"/>
    </source>
</evidence>